<proteinExistence type="predicted"/>
<feature type="transmembrane region" description="Helical" evidence="1">
    <location>
        <begin position="295"/>
        <end position="319"/>
    </location>
</feature>
<keyword evidence="1" id="KW-0472">Membrane</keyword>
<protein>
    <submittedName>
        <fullName evidence="3">von Willebrand factor type A</fullName>
    </submittedName>
</protein>
<keyword evidence="1" id="KW-1133">Transmembrane helix</keyword>
<dbReference type="RefSeq" id="WP_087142477.1">
    <property type="nucleotide sequence ID" value="NZ_FUKI01000046.1"/>
</dbReference>
<feature type="transmembrane region" description="Helical" evidence="1">
    <location>
        <begin position="12"/>
        <end position="30"/>
    </location>
</feature>
<dbReference type="AlphaFoldDB" id="A0A1R4H228"/>
<dbReference type="OrthoDB" id="7055767at2"/>
<dbReference type="CDD" id="cd00198">
    <property type="entry name" value="vWFA"/>
    <property type="match status" value="1"/>
</dbReference>
<evidence type="ECO:0000259" key="2">
    <source>
        <dbReference type="PROSITE" id="PS50234"/>
    </source>
</evidence>
<name>A0A1R4H228_9GAMM</name>
<gene>
    <name evidence="3" type="ORF">CRENPOLYSF1_140038</name>
</gene>
<keyword evidence="4" id="KW-1185">Reference proteome</keyword>
<dbReference type="InterPro" id="IPR002035">
    <property type="entry name" value="VWF_A"/>
</dbReference>
<organism evidence="3 4">
    <name type="scientific">Crenothrix polyspora</name>
    <dbReference type="NCBI Taxonomy" id="360316"/>
    <lineage>
        <taxon>Bacteria</taxon>
        <taxon>Pseudomonadati</taxon>
        <taxon>Pseudomonadota</taxon>
        <taxon>Gammaproteobacteria</taxon>
        <taxon>Methylococcales</taxon>
        <taxon>Crenotrichaceae</taxon>
        <taxon>Crenothrix</taxon>
    </lineage>
</organism>
<dbReference type="InterPro" id="IPR036465">
    <property type="entry name" value="vWFA_dom_sf"/>
</dbReference>
<accession>A0A1R4H228</accession>
<dbReference type="Gene3D" id="3.40.50.410">
    <property type="entry name" value="von Willebrand factor, type A domain"/>
    <property type="match status" value="1"/>
</dbReference>
<evidence type="ECO:0000256" key="1">
    <source>
        <dbReference type="SAM" id="Phobius"/>
    </source>
</evidence>
<feature type="domain" description="VWFA" evidence="2">
    <location>
        <begin position="39"/>
        <end position="156"/>
    </location>
</feature>
<dbReference type="Proteomes" id="UP000195667">
    <property type="component" value="Unassembled WGS sequence"/>
</dbReference>
<dbReference type="SMART" id="SM00327">
    <property type="entry name" value="VWA"/>
    <property type="match status" value="1"/>
</dbReference>
<evidence type="ECO:0000313" key="3">
    <source>
        <dbReference type="EMBL" id="SJM90297.1"/>
    </source>
</evidence>
<reference evidence="4" key="1">
    <citation type="submission" date="2017-02" db="EMBL/GenBank/DDBJ databases">
        <authorList>
            <person name="Daims H."/>
        </authorList>
    </citation>
    <scope>NUCLEOTIDE SEQUENCE [LARGE SCALE GENOMIC DNA]</scope>
</reference>
<dbReference type="Pfam" id="PF13519">
    <property type="entry name" value="VWA_2"/>
    <property type="match status" value="1"/>
</dbReference>
<evidence type="ECO:0000313" key="4">
    <source>
        <dbReference type="Proteomes" id="UP000195667"/>
    </source>
</evidence>
<keyword evidence="1" id="KW-0812">Transmembrane</keyword>
<dbReference type="EMBL" id="FUKI01000046">
    <property type="protein sequence ID" value="SJM90297.1"/>
    <property type="molecule type" value="Genomic_DNA"/>
</dbReference>
<dbReference type="SUPFAM" id="SSF53300">
    <property type="entry name" value="vWA-like"/>
    <property type="match status" value="1"/>
</dbReference>
<dbReference type="PROSITE" id="PS50234">
    <property type="entry name" value="VWFA"/>
    <property type="match status" value="1"/>
</dbReference>
<sequence length="331" mass="36919">MIIYPVLRDYRSIFLLVTLLAMLGLFIKPVSQQYAPQYNFTFVVDITRSMNAADYKIADQAVSRLEFVKHQLRALLHHLPCSTKIGLAVFTERRSSLLFEPVEICTSYTELDTAISKLDWRMAWAADSNIAKGLFNTLAMLQKSHSTVVFITDGQEAPPVNPSYLPDFAAMKGKAKGLIVGTGGLQAVPIPKFDAQGNVSGFYQQDDVPHRSSFGQSNLDPSQIEGYDARNAPFGSKAVVGNEHLSALQESYLTQLAHQAGLNYTRLTDLEPLQQALQSPEFSTQQLAPVDVRGYFAAVALLMFCCIYLPPLSSVWHWFRLKKTKDNVYVD</sequence>